<proteinExistence type="predicted"/>
<evidence type="ECO:0000313" key="3">
    <source>
        <dbReference type="Proteomes" id="UP001164042"/>
    </source>
</evidence>
<gene>
    <name evidence="2" type="ORF">OF801_10065</name>
</gene>
<feature type="signal peptide" evidence="1">
    <location>
        <begin position="1"/>
        <end position="26"/>
    </location>
</feature>
<evidence type="ECO:0000313" key="2">
    <source>
        <dbReference type="EMBL" id="UYT10273.1"/>
    </source>
</evidence>
<dbReference type="AlphaFoldDB" id="A0AA46YUE0"/>
<dbReference type="EMBL" id="CP109635">
    <property type="protein sequence ID" value="UYT10273.1"/>
    <property type="molecule type" value="Genomic_DNA"/>
</dbReference>
<evidence type="ECO:0000256" key="1">
    <source>
        <dbReference type="SAM" id="SignalP"/>
    </source>
</evidence>
<reference evidence="2" key="1">
    <citation type="submission" date="2022-10" db="EMBL/GenBank/DDBJ databases">
        <title>Genome assembly of Lactococcus garvieae isolates from cricket gut.</title>
        <authorList>
            <person name="Luecke A.R."/>
            <person name="Brown A.M.V."/>
            <person name="Wakeman C.A."/>
        </authorList>
    </citation>
    <scope>NUCLEOTIDE SEQUENCE</scope>
    <source>
        <strain evidence="2">Alexii-11_2</strain>
    </source>
</reference>
<name>A0AA46YUE0_9LACT</name>
<accession>A0AA46YUE0</accession>
<feature type="chain" id="PRO_5041206828" evidence="1">
    <location>
        <begin position="27"/>
        <end position="230"/>
    </location>
</feature>
<dbReference type="Proteomes" id="UP001164042">
    <property type="component" value="Chromosome"/>
</dbReference>
<organism evidence="2 3">
    <name type="scientific">Lactococcus garvieae</name>
    <dbReference type="NCBI Taxonomy" id="1363"/>
    <lineage>
        <taxon>Bacteria</taxon>
        <taxon>Bacillati</taxon>
        <taxon>Bacillota</taxon>
        <taxon>Bacilli</taxon>
        <taxon>Lactobacillales</taxon>
        <taxon>Streptococcaceae</taxon>
        <taxon>Lactococcus</taxon>
    </lineage>
</organism>
<keyword evidence="1" id="KW-0732">Signal</keyword>
<dbReference type="RefSeq" id="WP_264308131.1">
    <property type="nucleotide sequence ID" value="NZ_CP109635.1"/>
</dbReference>
<protein>
    <submittedName>
        <fullName evidence="2">Uncharacterized protein</fullName>
    </submittedName>
</protein>
<sequence length="230" mass="24958">MKKKIILSSILGAAAFITFGGNSVVASGQYGEVNSVQNRVAIAQSMFADSKPTDKVLRVDGGYLQGEMISTASDVSEIYYNSDTDINSITVAEAQKIEIEKAQSTTDMVLEALADKNPRFVDVPTNSKGLQRNGVWKSGPFNGGKGWEFAGWKFYNLSGARNMTWYTFGDIARAGDMADAKAQKRNPTGTYGIQLNPGVCQDVYPTDGGIYTTYYSWKPANGSYYIAVGQ</sequence>